<evidence type="ECO:0000313" key="1">
    <source>
        <dbReference type="EMBL" id="AQK49783.1"/>
    </source>
</evidence>
<accession>A0A1D6PSY3</accession>
<dbReference type="EMBL" id="CM000780">
    <property type="protein sequence ID" value="AQK49783.1"/>
    <property type="molecule type" value="Genomic_DNA"/>
</dbReference>
<dbReference type="InParanoid" id="A0A1D6PSY3"/>
<reference evidence="1" key="1">
    <citation type="submission" date="2015-12" db="EMBL/GenBank/DDBJ databases">
        <title>Update maize B73 reference genome by single molecule sequencing technologies.</title>
        <authorList>
            <consortium name="Maize Genome Sequencing Project"/>
            <person name="Ware D."/>
        </authorList>
    </citation>
    <scope>NUCLEOTIDE SEQUENCE</scope>
    <source>
        <tissue evidence="1">Seedling</tissue>
    </source>
</reference>
<gene>
    <name evidence="1" type="ORF">ZEAMMB73_Zm00001d049185</name>
</gene>
<accession>A0A3L6F8B2</accession>
<dbReference type="AlphaFoldDB" id="A0A1D6PSY3"/>
<proteinExistence type="predicted"/>
<organism evidence="1">
    <name type="scientific">Zea mays</name>
    <name type="common">Maize</name>
    <dbReference type="NCBI Taxonomy" id="4577"/>
    <lineage>
        <taxon>Eukaryota</taxon>
        <taxon>Viridiplantae</taxon>
        <taxon>Streptophyta</taxon>
        <taxon>Embryophyta</taxon>
        <taxon>Tracheophyta</taxon>
        <taxon>Spermatophyta</taxon>
        <taxon>Magnoliopsida</taxon>
        <taxon>Liliopsida</taxon>
        <taxon>Poales</taxon>
        <taxon>Poaceae</taxon>
        <taxon>PACMAD clade</taxon>
        <taxon>Panicoideae</taxon>
        <taxon>Andropogonodae</taxon>
        <taxon>Andropogoneae</taxon>
        <taxon>Tripsacinae</taxon>
        <taxon>Zea</taxon>
    </lineage>
</organism>
<dbReference type="PaxDb" id="4577-GRMZM5G846314_P01"/>
<name>A0A1D6PSY3_MAIZE</name>
<sequence>MAAPCRKRVAETFELQDICFLVLALLSRCKQIDDALHVEDGHLQRCCAAGTVQGWDGISMLEVVFTALQDVFLLLVGTLRITDSRMRKGYCQHDHDKCYLTSR</sequence>
<protein>
    <submittedName>
        <fullName evidence="1">Uncharacterized protein</fullName>
    </submittedName>
</protein>